<dbReference type="EMBL" id="ML977019">
    <property type="protein sequence ID" value="KAF1951256.1"/>
    <property type="molecule type" value="Genomic_DNA"/>
</dbReference>
<evidence type="ECO:0000313" key="3">
    <source>
        <dbReference type="Proteomes" id="UP000800035"/>
    </source>
</evidence>
<feature type="region of interest" description="Disordered" evidence="1">
    <location>
        <begin position="57"/>
        <end position="107"/>
    </location>
</feature>
<proteinExistence type="predicted"/>
<name>A0A6A5TK91_9PLEO</name>
<dbReference type="Proteomes" id="UP000800035">
    <property type="component" value="Unassembled WGS sequence"/>
</dbReference>
<evidence type="ECO:0000313" key="2">
    <source>
        <dbReference type="EMBL" id="KAF1951256.1"/>
    </source>
</evidence>
<sequence length="737" mass="81303">MPSSSTESSQRLAYPPVRVDQSIERLDLNTLIMRSNAPRNREELTSLDESSYEVVGMGDSLYETSDDEGHTASVASTTPDDVSVLTDEEDDDVDDGDFEQESPHEVAHQLDSSLTEASGVDAAPGVDESTLTEVPYMTQSGDRQNPREIHMQEEHSAEQDSINAWEVVKECLPEQAAAGVWKPYGCRELRLTARAALSTSYLPARNSFKILFVGNLSVWEKESIESCIGKALDASPGPSRSILRDGQLEAYGPVISSDHCKDVRPLHDTAKATDVVVTFDDGMQLTFGSSRKYSSDESNRVPDLVIFWYPQPALAAPEVEGFPIACKAFERQKISCLHVAEARRYHLKWKEPVDNSKNFRVCVEGKKTESDEFELQETLQVDFFTLLNLDPSQLNRHLAALDPRISSSTSTPVSGSWIAQNISGKRGPKSLLQSKGLSLFALVLGLLSIILASYIAPGFPSMAPQAQVEILTSEPASIKIPVPTPASITSTSTASSATSTPAKVTPRELTVVSPPLQQSPRRPCRKEQKSAGFAIQTTAEHQFVLVPTKDFVSRKGKPQLQIQVSKDAESIPIRYTRTMQGAYIVDLEQEYPVSRFNVSIATHSKPLMQQSFAISMGHNKTRAAQVLDLFKRDIAATREGLKNFYDNELKKHIQKSSQEAQELARRQLAISTSFLREVTAGPWLELRKATAPIRTSKAAHRARDNAFQIRCRVEEAMGLSSLKVEGKKSRACAHVGR</sequence>
<keyword evidence="3" id="KW-1185">Reference proteome</keyword>
<feature type="compositionally biased region" description="Acidic residues" evidence="1">
    <location>
        <begin position="86"/>
        <end position="100"/>
    </location>
</feature>
<organism evidence="2 3">
    <name type="scientific">Byssothecium circinans</name>
    <dbReference type="NCBI Taxonomy" id="147558"/>
    <lineage>
        <taxon>Eukaryota</taxon>
        <taxon>Fungi</taxon>
        <taxon>Dikarya</taxon>
        <taxon>Ascomycota</taxon>
        <taxon>Pezizomycotina</taxon>
        <taxon>Dothideomycetes</taxon>
        <taxon>Pleosporomycetidae</taxon>
        <taxon>Pleosporales</taxon>
        <taxon>Massarineae</taxon>
        <taxon>Massarinaceae</taxon>
        <taxon>Byssothecium</taxon>
    </lineage>
</organism>
<gene>
    <name evidence="2" type="ORF">CC80DRAFT_496278</name>
</gene>
<evidence type="ECO:0000256" key="1">
    <source>
        <dbReference type="SAM" id="MobiDB-lite"/>
    </source>
</evidence>
<accession>A0A6A5TK91</accession>
<dbReference type="AlphaFoldDB" id="A0A6A5TK91"/>
<protein>
    <submittedName>
        <fullName evidence="2">Uncharacterized protein</fullName>
    </submittedName>
</protein>
<dbReference type="OrthoDB" id="439943at2759"/>
<reference evidence="2" key="1">
    <citation type="journal article" date="2020" name="Stud. Mycol.">
        <title>101 Dothideomycetes genomes: a test case for predicting lifestyles and emergence of pathogens.</title>
        <authorList>
            <person name="Haridas S."/>
            <person name="Albert R."/>
            <person name="Binder M."/>
            <person name="Bloem J."/>
            <person name="Labutti K."/>
            <person name="Salamov A."/>
            <person name="Andreopoulos B."/>
            <person name="Baker S."/>
            <person name="Barry K."/>
            <person name="Bills G."/>
            <person name="Bluhm B."/>
            <person name="Cannon C."/>
            <person name="Castanera R."/>
            <person name="Culley D."/>
            <person name="Daum C."/>
            <person name="Ezra D."/>
            <person name="Gonzalez J."/>
            <person name="Henrissat B."/>
            <person name="Kuo A."/>
            <person name="Liang C."/>
            <person name="Lipzen A."/>
            <person name="Lutzoni F."/>
            <person name="Magnuson J."/>
            <person name="Mondo S."/>
            <person name="Nolan M."/>
            <person name="Ohm R."/>
            <person name="Pangilinan J."/>
            <person name="Park H.-J."/>
            <person name="Ramirez L."/>
            <person name="Alfaro M."/>
            <person name="Sun H."/>
            <person name="Tritt A."/>
            <person name="Yoshinaga Y."/>
            <person name="Zwiers L.-H."/>
            <person name="Turgeon B."/>
            <person name="Goodwin S."/>
            <person name="Spatafora J."/>
            <person name="Crous P."/>
            <person name="Grigoriev I."/>
        </authorList>
    </citation>
    <scope>NUCLEOTIDE SEQUENCE</scope>
    <source>
        <strain evidence="2">CBS 675.92</strain>
    </source>
</reference>